<dbReference type="EMBL" id="JALHLG010000029">
    <property type="protein sequence ID" value="MCJ2188302.1"/>
    <property type="molecule type" value="Genomic_DNA"/>
</dbReference>
<dbReference type="RefSeq" id="WP_243922833.1">
    <property type="nucleotide sequence ID" value="NZ_JALHLG010000029.1"/>
</dbReference>
<dbReference type="InterPro" id="IPR003594">
    <property type="entry name" value="HATPase_dom"/>
</dbReference>
<keyword evidence="4" id="KW-1133">Transmembrane helix</keyword>
<evidence type="ECO:0000256" key="4">
    <source>
        <dbReference type="SAM" id="Phobius"/>
    </source>
</evidence>
<feature type="transmembrane region" description="Helical" evidence="4">
    <location>
        <begin position="190"/>
        <end position="211"/>
    </location>
</feature>
<proteinExistence type="predicted"/>
<dbReference type="CDD" id="cd00082">
    <property type="entry name" value="HisKA"/>
    <property type="match status" value="1"/>
</dbReference>
<evidence type="ECO:0000313" key="7">
    <source>
        <dbReference type="Proteomes" id="UP001202281"/>
    </source>
</evidence>
<evidence type="ECO:0000313" key="6">
    <source>
        <dbReference type="EMBL" id="MCJ2188302.1"/>
    </source>
</evidence>
<feature type="transmembrane region" description="Helical" evidence="4">
    <location>
        <begin position="93"/>
        <end position="113"/>
    </location>
</feature>
<dbReference type="PANTHER" id="PTHR43547">
    <property type="entry name" value="TWO-COMPONENT HISTIDINE KINASE"/>
    <property type="match status" value="1"/>
</dbReference>
<feature type="transmembrane region" description="Helical" evidence="4">
    <location>
        <begin position="119"/>
        <end position="141"/>
    </location>
</feature>
<evidence type="ECO:0000256" key="2">
    <source>
        <dbReference type="ARBA" id="ARBA00012438"/>
    </source>
</evidence>
<dbReference type="Proteomes" id="UP001202281">
    <property type="component" value="Unassembled WGS sequence"/>
</dbReference>
<dbReference type="EC" id="2.7.13.3" evidence="2"/>
<name>A0ABT0BTD1_9SPHN</name>
<evidence type="ECO:0000256" key="1">
    <source>
        <dbReference type="ARBA" id="ARBA00000085"/>
    </source>
</evidence>
<comment type="caution">
    <text evidence="6">The sequence shown here is derived from an EMBL/GenBank/DDBJ whole genome shotgun (WGS) entry which is preliminary data.</text>
</comment>
<keyword evidence="7" id="KW-1185">Reference proteome</keyword>
<evidence type="ECO:0000259" key="5">
    <source>
        <dbReference type="PROSITE" id="PS50109"/>
    </source>
</evidence>
<dbReference type="InterPro" id="IPR005467">
    <property type="entry name" value="His_kinase_dom"/>
</dbReference>
<keyword evidence="6" id="KW-0808">Transferase</keyword>
<dbReference type="SMART" id="SM00387">
    <property type="entry name" value="HATPase_c"/>
    <property type="match status" value="1"/>
</dbReference>
<dbReference type="Pfam" id="PF02518">
    <property type="entry name" value="HATPase_c"/>
    <property type="match status" value="1"/>
</dbReference>
<feature type="transmembrane region" description="Helical" evidence="4">
    <location>
        <begin position="38"/>
        <end position="55"/>
    </location>
</feature>
<evidence type="ECO:0000256" key="3">
    <source>
        <dbReference type="ARBA" id="ARBA00022553"/>
    </source>
</evidence>
<organism evidence="6 7">
    <name type="scientific">Novosphingobium beihaiensis</name>
    <dbReference type="NCBI Taxonomy" id="2930389"/>
    <lineage>
        <taxon>Bacteria</taxon>
        <taxon>Pseudomonadati</taxon>
        <taxon>Pseudomonadota</taxon>
        <taxon>Alphaproteobacteria</taxon>
        <taxon>Sphingomonadales</taxon>
        <taxon>Sphingomonadaceae</taxon>
        <taxon>Novosphingobium</taxon>
    </lineage>
</organism>
<feature type="transmembrane region" description="Helical" evidence="4">
    <location>
        <begin position="61"/>
        <end position="86"/>
    </location>
</feature>
<dbReference type="PRINTS" id="PR00344">
    <property type="entry name" value="BCTRLSENSOR"/>
</dbReference>
<dbReference type="GO" id="GO:0016301">
    <property type="term" value="F:kinase activity"/>
    <property type="evidence" value="ECO:0007669"/>
    <property type="project" value="UniProtKB-KW"/>
</dbReference>
<dbReference type="InterPro" id="IPR036890">
    <property type="entry name" value="HATPase_C_sf"/>
</dbReference>
<keyword evidence="6" id="KW-0418">Kinase</keyword>
<reference evidence="6 7" key="1">
    <citation type="submission" date="2022-04" db="EMBL/GenBank/DDBJ databases">
        <title>Identification of a novel bacterium isolated from mangrove sediments.</title>
        <authorList>
            <person name="Pan X."/>
        </authorList>
    </citation>
    <scope>NUCLEOTIDE SEQUENCE [LARGE SCALE GENOMIC DNA]</scope>
    <source>
        <strain evidence="6 7">B2638</strain>
    </source>
</reference>
<protein>
    <recommendedName>
        <fullName evidence="2">histidine kinase</fullName>
        <ecNumber evidence="2">2.7.13.3</ecNumber>
    </recommendedName>
</protein>
<gene>
    <name evidence="6" type="ORF">MTR66_15955</name>
</gene>
<keyword evidence="3" id="KW-0597">Phosphoprotein</keyword>
<feature type="transmembrane region" description="Helical" evidence="4">
    <location>
        <begin position="148"/>
        <end position="170"/>
    </location>
</feature>
<dbReference type="Gene3D" id="1.10.287.130">
    <property type="match status" value="1"/>
</dbReference>
<comment type="catalytic activity">
    <reaction evidence="1">
        <text>ATP + protein L-histidine = ADP + protein N-phospho-L-histidine.</text>
        <dbReference type="EC" id="2.7.13.3"/>
    </reaction>
</comment>
<dbReference type="Pfam" id="PF00512">
    <property type="entry name" value="HisKA"/>
    <property type="match status" value="1"/>
</dbReference>
<feature type="transmembrane region" description="Helical" evidence="4">
    <location>
        <begin position="6"/>
        <end position="26"/>
    </location>
</feature>
<dbReference type="PROSITE" id="PS50109">
    <property type="entry name" value="HIS_KIN"/>
    <property type="match status" value="1"/>
</dbReference>
<keyword evidence="4" id="KW-0812">Transmembrane</keyword>
<sequence>MLDLKTTMIALACSVSIQGLIWFALWHTWGRTREIRNLALGFGGIAAGVLLMGFRGPSPPAFVLIADNFVVKLGCVLFAVGLAQFLRRPYPRWFGPTWLVLFTGLFAAALALAPDDVSWRVHVATLFCLTLVLPLCLKLAADREHPALLRWIAISVIGEYMIACLAQSGLAIADTLNHRQQHILTNGNAWFFLQANLFISGLFASFLFMILGRLSNELRHKNDALSAEIERRQQLEMKLATSLQSEKLAREEQKQFLRMVSHEFRTPLAMIQRAGEMMGILLAPVPNAVNSRLTAIDEAVQRLLTLLERFLALDPSEDSVLRLEQIDIAAMLAEARDHFAVMDVQARIHLDAEPALPSYCGDPDMLQTVMINLIDNALKYSPEDRPIHVSARQTDKALAIAVSDAGIGIPAEDRDKIGKRFFRAPNTTSTAGTGLGLYNSRRLLSYHHGHLALEPSDSGGVVATVRLPLPEAVL</sequence>
<dbReference type="InterPro" id="IPR036097">
    <property type="entry name" value="HisK_dim/P_sf"/>
</dbReference>
<dbReference type="SUPFAM" id="SSF55874">
    <property type="entry name" value="ATPase domain of HSP90 chaperone/DNA topoisomerase II/histidine kinase"/>
    <property type="match status" value="1"/>
</dbReference>
<dbReference type="SUPFAM" id="SSF47384">
    <property type="entry name" value="Homodimeric domain of signal transducing histidine kinase"/>
    <property type="match status" value="1"/>
</dbReference>
<keyword evidence="4" id="KW-0472">Membrane</keyword>
<dbReference type="Gene3D" id="3.30.565.10">
    <property type="entry name" value="Histidine kinase-like ATPase, C-terminal domain"/>
    <property type="match status" value="1"/>
</dbReference>
<accession>A0ABT0BTD1</accession>
<dbReference type="InterPro" id="IPR004358">
    <property type="entry name" value="Sig_transdc_His_kin-like_C"/>
</dbReference>
<dbReference type="PANTHER" id="PTHR43547:SF2">
    <property type="entry name" value="HYBRID SIGNAL TRANSDUCTION HISTIDINE KINASE C"/>
    <property type="match status" value="1"/>
</dbReference>
<feature type="domain" description="Histidine kinase" evidence="5">
    <location>
        <begin position="259"/>
        <end position="471"/>
    </location>
</feature>
<dbReference type="InterPro" id="IPR003661">
    <property type="entry name" value="HisK_dim/P_dom"/>
</dbReference>
<dbReference type="SMART" id="SM00388">
    <property type="entry name" value="HisKA"/>
    <property type="match status" value="1"/>
</dbReference>
<dbReference type="CDD" id="cd00075">
    <property type="entry name" value="HATPase"/>
    <property type="match status" value="1"/>
</dbReference>